<gene>
    <name evidence="4" type="ORF">SAMN06295981_0849</name>
</gene>
<feature type="domain" description="Fido" evidence="3">
    <location>
        <begin position="141"/>
        <end position="293"/>
    </location>
</feature>
<dbReference type="AlphaFoldDB" id="A0A1X7IPS1"/>
<evidence type="ECO:0000259" key="3">
    <source>
        <dbReference type="PROSITE" id="PS51459"/>
    </source>
</evidence>
<dbReference type="InterPro" id="IPR036390">
    <property type="entry name" value="WH_DNA-bd_sf"/>
</dbReference>
<dbReference type="InterPro" id="IPR003812">
    <property type="entry name" value="Fido"/>
</dbReference>
<keyword evidence="2" id="KW-0067">ATP-binding</keyword>
<dbReference type="STRING" id="1610489.SAMN06295981_0849"/>
<dbReference type="PROSITE" id="PS51459">
    <property type="entry name" value="FIDO"/>
    <property type="match status" value="1"/>
</dbReference>
<evidence type="ECO:0000313" key="4">
    <source>
        <dbReference type="EMBL" id="SMG16920.1"/>
    </source>
</evidence>
<evidence type="ECO:0000256" key="1">
    <source>
        <dbReference type="PIRSR" id="PIRSR640198-1"/>
    </source>
</evidence>
<dbReference type="Proteomes" id="UP000193309">
    <property type="component" value="Unassembled WGS sequence"/>
</dbReference>
<dbReference type="Gene3D" id="1.10.10.10">
    <property type="entry name" value="Winged helix-like DNA-binding domain superfamily/Winged helix DNA-binding domain"/>
    <property type="match status" value="1"/>
</dbReference>
<feature type="active site" evidence="1">
    <location>
        <position position="227"/>
    </location>
</feature>
<keyword evidence="5" id="KW-1185">Reference proteome</keyword>
<reference evidence="5" key="1">
    <citation type="submission" date="2017-04" db="EMBL/GenBank/DDBJ databases">
        <authorList>
            <person name="Varghese N."/>
            <person name="Submissions S."/>
        </authorList>
    </citation>
    <scope>NUCLEOTIDE SEQUENCE [LARGE SCALE GENOMIC DNA]</scope>
    <source>
        <strain evidence="5">VDS</strain>
    </source>
</reference>
<dbReference type="PANTHER" id="PTHR13504">
    <property type="entry name" value="FIDO DOMAIN-CONTAINING PROTEIN DDB_G0283145"/>
    <property type="match status" value="1"/>
</dbReference>
<evidence type="ECO:0000313" key="5">
    <source>
        <dbReference type="Proteomes" id="UP000193309"/>
    </source>
</evidence>
<feature type="binding site" evidence="2">
    <location>
        <position position="280"/>
    </location>
    <ligand>
        <name>ATP</name>
        <dbReference type="ChEBI" id="CHEBI:30616"/>
    </ligand>
</feature>
<dbReference type="Gene3D" id="1.10.3290.10">
    <property type="entry name" value="Fido-like domain"/>
    <property type="match status" value="1"/>
</dbReference>
<dbReference type="SUPFAM" id="SSF140931">
    <property type="entry name" value="Fic-like"/>
    <property type="match status" value="1"/>
</dbReference>
<dbReference type="SUPFAM" id="SSF46785">
    <property type="entry name" value="Winged helix' DNA-binding domain"/>
    <property type="match status" value="1"/>
</dbReference>
<accession>A0A1X7IPS1</accession>
<dbReference type="OrthoDB" id="9813719at2"/>
<dbReference type="InterPro" id="IPR036597">
    <property type="entry name" value="Fido-like_dom_sf"/>
</dbReference>
<dbReference type="GO" id="GO:0005524">
    <property type="term" value="F:ATP binding"/>
    <property type="evidence" value="ECO:0007669"/>
    <property type="project" value="UniProtKB-KW"/>
</dbReference>
<feature type="binding site" evidence="2">
    <location>
        <begin position="231"/>
        <end position="238"/>
    </location>
    <ligand>
        <name>ATP</name>
        <dbReference type="ChEBI" id="CHEBI:30616"/>
    </ligand>
</feature>
<keyword evidence="2" id="KW-0547">Nucleotide-binding</keyword>
<dbReference type="Pfam" id="PF02661">
    <property type="entry name" value="Fic"/>
    <property type="match status" value="1"/>
</dbReference>
<name>A0A1X7IPS1_9CORY</name>
<sequence>MNHPQIKKVFHAEGAAAAEALETSRRRSEAALHWDFPLGESSLFCLLTLPMVTQVEKIYQQELDIRQSWLNLPPGARGHYIRSLLLNEVMFTNAIEGVQSTRRQIEDALEESNRRSPEHRRFRELSHLYLALGRGDGTIPTSVHDLRALYDRIMDGELDETDRPDGELFRGDIVDIPDGGGRTVHRGFQPEAKITAGLQVTLTALTNSETAPLVSAVMSHFMFECVHPFYDGNGRTGRYLLGLRLSELLSTATALTLSRTLHEDRRKYYRAFTDVEDPMNRGDGTSFAQMMLEAISDSQQELVADLAARDYLLTQLDREIERIRREAAVKPEHAVKILYLFGQVDLFGSPSGTKVAEVAEYLDLSPQQARLYLKELEELGFIVPTSRRPLRLVLSTAGRDLLGLPHPDTVH</sequence>
<organism evidence="4 5">
    <name type="scientific">Corynebacterium pollutisoli</name>
    <dbReference type="NCBI Taxonomy" id="1610489"/>
    <lineage>
        <taxon>Bacteria</taxon>
        <taxon>Bacillati</taxon>
        <taxon>Actinomycetota</taxon>
        <taxon>Actinomycetes</taxon>
        <taxon>Mycobacteriales</taxon>
        <taxon>Corynebacteriaceae</taxon>
        <taxon>Corynebacterium</taxon>
    </lineage>
</organism>
<dbReference type="EMBL" id="FXAR01000002">
    <property type="protein sequence ID" value="SMG16920.1"/>
    <property type="molecule type" value="Genomic_DNA"/>
</dbReference>
<dbReference type="RefSeq" id="WP_085548999.1">
    <property type="nucleotide sequence ID" value="NZ_FXAR01000002.1"/>
</dbReference>
<dbReference type="PANTHER" id="PTHR13504:SF40">
    <property type="entry name" value="FIDO DOMAIN-CONTAINING PROTEIN"/>
    <property type="match status" value="1"/>
</dbReference>
<dbReference type="InterPro" id="IPR036388">
    <property type="entry name" value="WH-like_DNA-bd_sf"/>
</dbReference>
<protein>
    <submittedName>
        <fullName evidence="4">Fic family protein</fullName>
    </submittedName>
</protein>
<proteinExistence type="predicted"/>
<feature type="binding site" evidence="2">
    <location>
        <begin position="268"/>
        <end position="269"/>
    </location>
    <ligand>
        <name>ATP</name>
        <dbReference type="ChEBI" id="CHEBI:30616"/>
    </ligand>
</feature>
<evidence type="ECO:0000256" key="2">
    <source>
        <dbReference type="PIRSR" id="PIRSR640198-2"/>
    </source>
</evidence>
<dbReference type="InterPro" id="IPR040198">
    <property type="entry name" value="Fido_containing"/>
</dbReference>